<dbReference type="OrthoDB" id="301415at2759"/>
<keyword evidence="3" id="KW-1185">Reference proteome</keyword>
<accession>A0A8J1TBZ1</accession>
<protein>
    <submittedName>
        <fullName evidence="2">Uncharacterized protein</fullName>
    </submittedName>
</protein>
<dbReference type="Gene3D" id="3.40.50.410">
    <property type="entry name" value="von Willebrand factor, type A domain"/>
    <property type="match status" value="1"/>
</dbReference>
<feature type="compositionally biased region" description="Polar residues" evidence="1">
    <location>
        <begin position="603"/>
        <end position="618"/>
    </location>
</feature>
<evidence type="ECO:0000313" key="3">
    <source>
        <dbReference type="Proteomes" id="UP000749559"/>
    </source>
</evidence>
<evidence type="ECO:0000313" key="2">
    <source>
        <dbReference type="EMBL" id="CAH1799551.1"/>
    </source>
</evidence>
<feature type="region of interest" description="Disordered" evidence="1">
    <location>
        <begin position="1"/>
        <end position="29"/>
    </location>
</feature>
<feature type="region of interest" description="Disordered" evidence="1">
    <location>
        <begin position="585"/>
        <end position="618"/>
    </location>
</feature>
<reference evidence="2" key="1">
    <citation type="submission" date="2022-03" db="EMBL/GenBank/DDBJ databases">
        <authorList>
            <person name="Martin C."/>
        </authorList>
    </citation>
    <scope>NUCLEOTIDE SEQUENCE</scope>
</reference>
<proteinExistence type="predicted"/>
<dbReference type="SUPFAM" id="SSF53300">
    <property type="entry name" value="vWA-like"/>
    <property type="match status" value="1"/>
</dbReference>
<sequence>MRGRGRGRGGRSGRGRGGSRQGAKVASEDNSDLDINKDLRGFFVGTASFDKHYDAQVSNRNRYIAGITVLQNNGVEISQNARIRALAAAWARQDLNLANRLLKDQENYSFNEVLKAVTLLDSSRQIRVHEKKLKRLQLQAEKVKPRKLGLIKSQIDNLKVIKPKVGSASGAVCKHVRSWVRNFSKDQLEYFALHMPTEPWRKLADICHFNPNQDFPSLPWFLPFCYGSPAPEDTMVSHCKDITEDNLNSMIKEYPVPYSHIKEHKDKLTSESKAKIATYTSKLDTLLWYYEDIACEEVDRIINDRLEAGETVSLPDGKLLERLLKIKMIREDIPTSILWYQVPTKKACNSCDTCNTKAQFYPLLLPIGQKRLDNISLPMEAPIVVIGDMSSSMNVAIRTSTIIASLLTAITSAKLVFFNQDNHEAPFIPTNIEEILKMAVTNQASGSTNPAASLWPFYEAKEKVNTFIIVTDEEENQRCQNMDFATMFEKYSREVYPSTLVFVSFLQNQHSTGYMVPKLNEKGFHPLVFKLDRTKPDLTKLDNLFGLLSSTSQDFDAQISAMEQELNISDVDMSQLHLGSDSAVQNSETAVQDSETVVKDSKTAVQDTETGVQDSDSK</sequence>
<name>A0A8J1TBZ1_OWEFU</name>
<gene>
    <name evidence="2" type="ORF">OFUS_LOCUS23553</name>
</gene>
<dbReference type="Proteomes" id="UP000749559">
    <property type="component" value="Unassembled WGS sequence"/>
</dbReference>
<dbReference type="AlphaFoldDB" id="A0A8J1TBZ1"/>
<feature type="compositionally biased region" description="Polar residues" evidence="1">
    <location>
        <begin position="585"/>
        <end position="595"/>
    </location>
</feature>
<organism evidence="2 3">
    <name type="scientific">Owenia fusiformis</name>
    <name type="common">Polychaete worm</name>
    <dbReference type="NCBI Taxonomy" id="6347"/>
    <lineage>
        <taxon>Eukaryota</taxon>
        <taxon>Metazoa</taxon>
        <taxon>Spiralia</taxon>
        <taxon>Lophotrochozoa</taxon>
        <taxon>Annelida</taxon>
        <taxon>Polychaeta</taxon>
        <taxon>Sedentaria</taxon>
        <taxon>Canalipalpata</taxon>
        <taxon>Sabellida</taxon>
        <taxon>Oweniida</taxon>
        <taxon>Oweniidae</taxon>
        <taxon>Owenia</taxon>
    </lineage>
</organism>
<dbReference type="EMBL" id="CAIIXF020000011">
    <property type="protein sequence ID" value="CAH1799551.1"/>
    <property type="molecule type" value="Genomic_DNA"/>
</dbReference>
<evidence type="ECO:0000256" key="1">
    <source>
        <dbReference type="SAM" id="MobiDB-lite"/>
    </source>
</evidence>
<feature type="compositionally biased region" description="Basic residues" evidence="1">
    <location>
        <begin position="1"/>
        <end position="14"/>
    </location>
</feature>
<dbReference type="InterPro" id="IPR036465">
    <property type="entry name" value="vWFA_dom_sf"/>
</dbReference>
<comment type="caution">
    <text evidence="2">The sequence shown here is derived from an EMBL/GenBank/DDBJ whole genome shotgun (WGS) entry which is preliminary data.</text>
</comment>